<dbReference type="PROSITE" id="PS51294">
    <property type="entry name" value="HTH_MYB"/>
    <property type="match status" value="1"/>
</dbReference>
<dbReference type="InterPro" id="IPR029071">
    <property type="entry name" value="Ubiquitin-like_domsf"/>
</dbReference>
<keyword evidence="2" id="KW-0238">DNA-binding</keyword>
<evidence type="ECO:0000259" key="5">
    <source>
        <dbReference type="PROSITE" id="PS50053"/>
    </source>
</evidence>
<dbReference type="InterPro" id="IPR009057">
    <property type="entry name" value="Homeodomain-like_sf"/>
</dbReference>
<dbReference type="EMBL" id="OZ021742">
    <property type="protein sequence ID" value="CAK9327015.1"/>
    <property type="molecule type" value="Genomic_DNA"/>
</dbReference>
<dbReference type="SUPFAM" id="SSF54236">
    <property type="entry name" value="Ubiquitin-like"/>
    <property type="match status" value="1"/>
</dbReference>
<dbReference type="PANTHER" id="PTHR21717:SF70">
    <property type="entry name" value="TELOMERE REPEAT-BINDING PROTEIN 2-RELATED"/>
    <property type="match status" value="1"/>
</dbReference>
<dbReference type="PANTHER" id="PTHR21717">
    <property type="entry name" value="TELOMERIC REPEAT BINDING PROTEIN"/>
    <property type="match status" value="1"/>
</dbReference>
<feature type="region of interest" description="Disordered" evidence="4">
    <location>
        <begin position="441"/>
        <end position="481"/>
    </location>
</feature>
<evidence type="ECO:0000256" key="4">
    <source>
        <dbReference type="SAM" id="MobiDB-lite"/>
    </source>
</evidence>
<dbReference type="InterPro" id="IPR000626">
    <property type="entry name" value="Ubiquitin-like_dom"/>
</dbReference>
<protein>
    <submittedName>
        <fullName evidence="8">Uncharacterized protein</fullName>
    </submittedName>
</protein>
<dbReference type="InterPro" id="IPR057625">
    <property type="entry name" value="TPR1-6-like_ubiquitin"/>
</dbReference>
<dbReference type="InterPro" id="IPR031105">
    <property type="entry name" value="TRP_plant"/>
</dbReference>
<evidence type="ECO:0000259" key="6">
    <source>
        <dbReference type="PROSITE" id="PS50090"/>
    </source>
</evidence>
<dbReference type="Pfam" id="PF23603">
    <property type="entry name" value="Ubiquitin_TPR1"/>
    <property type="match status" value="1"/>
</dbReference>
<dbReference type="InterPro" id="IPR001005">
    <property type="entry name" value="SANT/Myb"/>
</dbReference>
<name>A0ABP0Z2L0_9ROSI</name>
<feature type="region of interest" description="Disordered" evidence="4">
    <location>
        <begin position="592"/>
        <end position="641"/>
    </location>
</feature>
<keyword evidence="3" id="KW-0539">Nucleus</keyword>
<dbReference type="Proteomes" id="UP001642487">
    <property type="component" value="Chromosome 8"/>
</dbReference>
<reference evidence="8 9" key="1">
    <citation type="submission" date="2024-03" db="EMBL/GenBank/DDBJ databases">
        <authorList>
            <person name="Gkanogiannis A."/>
            <person name="Becerra Lopez-Lavalle L."/>
        </authorList>
    </citation>
    <scope>NUCLEOTIDE SEQUENCE [LARGE SCALE GENOMIC DNA]</scope>
</reference>
<evidence type="ECO:0000313" key="8">
    <source>
        <dbReference type="EMBL" id="CAK9327015.1"/>
    </source>
</evidence>
<dbReference type="CDD" id="cd11660">
    <property type="entry name" value="SANT_TRF"/>
    <property type="match status" value="1"/>
</dbReference>
<evidence type="ECO:0000256" key="1">
    <source>
        <dbReference type="ARBA" id="ARBA00004123"/>
    </source>
</evidence>
<gene>
    <name evidence="8" type="ORF">CITCOLO1_LOCUS19382</name>
</gene>
<dbReference type="SUPFAM" id="SSF46689">
    <property type="entry name" value="Homeodomain-like"/>
    <property type="match status" value="1"/>
</dbReference>
<organism evidence="8 9">
    <name type="scientific">Citrullus colocynthis</name>
    <name type="common">colocynth</name>
    <dbReference type="NCBI Taxonomy" id="252529"/>
    <lineage>
        <taxon>Eukaryota</taxon>
        <taxon>Viridiplantae</taxon>
        <taxon>Streptophyta</taxon>
        <taxon>Embryophyta</taxon>
        <taxon>Tracheophyta</taxon>
        <taxon>Spermatophyta</taxon>
        <taxon>Magnoliopsida</taxon>
        <taxon>eudicotyledons</taxon>
        <taxon>Gunneridae</taxon>
        <taxon>Pentapetalae</taxon>
        <taxon>rosids</taxon>
        <taxon>fabids</taxon>
        <taxon>Cucurbitales</taxon>
        <taxon>Cucurbitaceae</taxon>
        <taxon>Benincaseae</taxon>
        <taxon>Citrullus</taxon>
    </lineage>
</organism>
<feature type="domain" description="Ubiquitin-like" evidence="5">
    <location>
        <begin position="485"/>
        <end position="555"/>
    </location>
</feature>
<evidence type="ECO:0000313" key="9">
    <source>
        <dbReference type="Proteomes" id="UP001642487"/>
    </source>
</evidence>
<keyword evidence="9" id="KW-1185">Reference proteome</keyword>
<evidence type="ECO:0000256" key="3">
    <source>
        <dbReference type="ARBA" id="ARBA00023242"/>
    </source>
</evidence>
<feature type="compositionally biased region" description="Polar residues" evidence="4">
    <location>
        <begin position="441"/>
        <end position="469"/>
    </location>
</feature>
<feature type="domain" description="Myb-like" evidence="6">
    <location>
        <begin position="671"/>
        <end position="726"/>
    </location>
</feature>
<feature type="compositionally biased region" description="Polar residues" evidence="4">
    <location>
        <begin position="350"/>
        <end position="369"/>
    </location>
</feature>
<evidence type="ECO:0000256" key="2">
    <source>
        <dbReference type="ARBA" id="ARBA00023125"/>
    </source>
</evidence>
<dbReference type="PROSITE" id="PS50053">
    <property type="entry name" value="UBIQUITIN_2"/>
    <property type="match status" value="1"/>
</dbReference>
<feature type="domain" description="HTH myb-type" evidence="7">
    <location>
        <begin position="671"/>
        <end position="730"/>
    </location>
</feature>
<comment type="subcellular location">
    <subcellularLocation>
        <location evidence="1">Nucleus</location>
    </subcellularLocation>
</comment>
<dbReference type="PROSITE" id="PS50090">
    <property type="entry name" value="MYB_LIKE"/>
    <property type="match status" value="1"/>
</dbReference>
<sequence>MVGSSDRQEPVFRSLFRLQLVVFFAGISFSGDEDLKSFCSDSAPIIFRILWVIENFPFFCYEFLNFDQVSAVCWFLLRCSEPSISHGFMFLFVFDHLLKGFVAKRLDYGFHGYQVPTMPRATRSARKRSLCRKGTEGSQMRAFDLLATVADKLLHGTDGPTTTTTDTSTEKDRHAIMNKELDADSLLKVEPSDQGSCDQGFISEIVLSGHDKKCDTNDCPPQHDEHSPELVSVVTNFEKSKKEVENLASEIHLGSSSSKESDNCELDGNKRKVTVKYELHKTEEVLTGTQNQDDSCKREDPVIWDQKAHLLGNNSDSCGKMTQDKRIVQNSSFATQNNVKVVDRDDDENSSGCTHPVSSIKSFRTTVPSSRDRRIRKVSASKSWKLVPRYRDESLSKSDGSWKSMFCSKSSHDSCRRQKSQMNIPFKKRKFFDCSSSVSNSDGGINSEGLSDSTGKVVNTDNSGRSCSASGHGHHKSFPSKDSHVKIRIKSFRVPELFIEIAETATVGSLKRTVMEALTAILGGGLRVGVLLQGKKVRDDNKTLFQTGISHDNQLDSLGFALEPNPSQTPLALGQEDSPCILPCDAPEPLTRYSRNASADHPGSSNVLSEPHGDSLGNFIESDHDSAPSPTDTSNHKSTTDSKALVTVPAMTVEALTVVPMHRKSKRSEVAQRRIRRPFSVAEVEALVQAVEKLGTGRWRDVKLRAFDNAKHRTYVDLKDKWKTLVHTARISPQQRRGEPVPQELLDRVLTAHAYWSKQQAKYQLKRQPETCLLL</sequence>
<feature type="region of interest" description="Disordered" evidence="4">
    <location>
        <begin position="343"/>
        <end position="374"/>
    </location>
</feature>
<accession>A0ABP0Z2L0</accession>
<dbReference type="InterPro" id="IPR017930">
    <property type="entry name" value="Myb_dom"/>
</dbReference>
<evidence type="ECO:0000259" key="7">
    <source>
        <dbReference type="PROSITE" id="PS51294"/>
    </source>
</evidence>
<proteinExistence type="predicted"/>
<feature type="compositionally biased region" description="Polar residues" evidence="4">
    <location>
        <begin position="593"/>
        <end position="608"/>
    </location>
</feature>
<dbReference type="Gene3D" id="1.10.246.220">
    <property type="match status" value="1"/>
</dbReference>
<dbReference type="Pfam" id="PF00249">
    <property type="entry name" value="Myb_DNA-binding"/>
    <property type="match status" value="1"/>
</dbReference>
<dbReference type="SMART" id="SM00717">
    <property type="entry name" value="SANT"/>
    <property type="match status" value="1"/>
</dbReference>